<dbReference type="CDD" id="cd02440">
    <property type="entry name" value="AdoMet_MTases"/>
    <property type="match status" value="1"/>
</dbReference>
<evidence type="ECO:0000313" key="3">
    <source>
        <dbReference type="EMBL" id="KIX13395.1"/>
    </source>
</evidence>
<sequence length="295" mass="33768">MVREKRPKVFSAKVIFMSDKRLTDLLNIDFSFKDLWQGQYKIPWDEPEFSRRMLREHLSQDHDLASRRESFIQSQTKWINRNILPEPGRILDLGCGPGLYCPALVQGGHTYRGIDFSPASIAYAKKQNPGKGLADFRQGDLRDLDFGENYDLVMMLYGELNVFSPEHCRKILEKARHALAKGGVLLLEVHRFSAVKAMAQAQPTWFKAKSGLFSSDPYLCLMENHWHKDQSAAEQHFLVIDLANSRLSPLKSTTKAWTNKELQGLLIEAGFNQPVERKTWPTNTEILYLISATKA</sequence>
<dbReference type="OrthoDB" id="5522265at2"/>
<keyword evidence="4" id="KW-1185">Reference proteome</keyword>
<evidence type="ECO:0000256" key="1">
    <source>
        <dbReference type="ARBA" id="ARBA00022679"/>
    </source>
</evidence>
<dbReference type="InParanoid" id="A0A0D2JV16"/>
<dbReference type="SUPFAM" id="SSF53335">
    <property type="entry name" value="S-adenosyl-L-methionine-dependent methyltransferases"/>
    <property type="match status" value="1"/>
</dbReference>
<evidence type="ECO:0000313" key="4">
    <source>
        <dbReference type="Proteomes" id="UP000032233"/>
    </source>
</evidence>
<dbReference type="InterPro" id="IPR041698">
    <property type="entry name" value="Methyltransf_25"/>
</dbReference>
<dbReference type="Gene3D" id="3.40.50.150">
    <property type="entry name" value="Vaccinia Virus protein VP39"/>
    <property type="match status" value="1"/>
</dbReference>
<dbReference type="Proteomes" id="UP000032233">
    <property type="component" value="Unassembled WGS sequence"/>
</dbReference>
<keyword evidence="1 3" id="KW-0808">Transferase</keyword>
<dbReference type="EMBL" id="AZAC01000016">
    <property type="protein sequence ID" value="KIX13395.1"/>
    <property type="molecule type" value="Genomic_DNA"/>
</dbReference>
<accession>A0A0D2JV16</accession>
<dbReference type="GO" id="GO:0008168">
    <property type="term" value="F:methyltransferase activity"/>
    <property type="evidence" value="ECO:0007669"/>
    <property type="project" value="UniProtKB-KW"/>
</dbReference>
<name>A0A0D2JV16_9BACT</name>
<keyword evidence="3" id="KW-0489">Methyltransferase</keyword>
<dbReference type="STRING" id="1429043.X474_14495"/>
<reference evidence="3 4" key="1">
    <citation type="submission" date="2013-11" db="EMBL/GenBank/DDBJ databases">
        <title>Metagenomic analysis of a methanogenic consortium involved in long chain n-alkane degradation.</title>
        <authorList>
            <person name="Davidova I.A."/>
            <person name="Callaghan A.V."/>
            <person name="Wawrik B."/>
            <person name="Pruitt S."/>
            <person name="Marks C."/>
            <person name="Duncan K.E."/>
            <person name="Suflita J.M."/>
        </authorList>
    </citation>
    <scope>NUCLEOTIDE SEQUENCE [LARGE SCALE GENOMIC DNA]</scope>
    <source>
        <strain evidence="3 4">SPR</strain>
    </source>
</reference>
<evidence type="ECO:0000259" key="2">
    <source>
        <dbReference type="Pfam" id="PF13649"/>
    </source>
</evidence>
<organism evidence="3 4">
    <name type="scientific">Dethiosulfatarculus sandiegensis</name>
    <dbReference type="NCBI Taxonomy" id="1429043"/>
    <lineage>
        <taxon>Bacteria</taxon>
        <taxon>Pseudomonadati</taxon>
        <taxon>Thermodesulfobacteriota</taxon>
        <taxon>Desulfarculia</taxon>
        <taxon>Desulfarculales</taxon>
        <taxon>Desulfarculaceae</taxon>
        <taxon>Dethiosulfatarculus</taxon>
    </lineage>
</organism>
<dbReference type="AlphaFoldDB" id="A0A0D2JV16"/>
<dbReference type="Pfam" id="PF13649">
    <property type="entry name" value="Methyltransf_25"/>
    <property type="match status" value="1"/>
</dbReference>
<dbReference type="InterPro" id="IPR029063">
    <property type="entry name" value="SAM-dependent_MTases_sf"/>
</dbReference>
<dbReference type="PANTHER" id="PTHR43861">
    <property type="entry name" value="TRANS-ACONITATE 2-METHYLTRANSFERASE-RELATED"/>
    <property type="match status" value="1"/>
</dbReference>
<gene>
    <name evidence="3" type="ORF">X474_14495</name>
</gene>
<comment type="caution">
    <text evidence="3">The sequence shown here is derived from an EMBL/GenBank/DDBJ whole genome shotgun (WGS) entry which is preliminary data.</text>
</comment>
<proteinExistence type="predicted"/>
<protein>
    <submittedName>
        <fullName evidence="3">SAM-dependent methyltransferase</fullName>
    </submittedName>
</protein>
<feature type="domain" description="Methyltransferase" evidence="2">
    <location>
        <begin position="90"/>
        <end position="183"/>
    </location>
</feature>
<dbReference type="GO" id="GO:0032259">
    <property type="term" value="P:methylation"/>
    <property type="evidence" value="ECO:0007669"/>
    <property type="project" value="UniProtKB-KW"/>
</dbReference>